<reference evidence="2" key="1">
    <citation type="journal article" date="2024" name="Front. Bioeng. Biotechnol.">
        <title>Genome-scale model development and genomic sequencing of the oleaginous clade Lipomyces.</title>
        <authorList>
            <person name="Czajka J.J."/>
            <person name="Han Y."/>
            <person name="Kim J."/>
            <person name="Mondo S.J."/>
            <person name="Hofstad B.A."/>
            <person name="Robles A."/>
            <person name="Haridas S."/>
            <person name="Riley R."/>
            <person name="LaButti K."/>
            <person name="Pangilinan J."/>
            <person name="Andreopoulos W."/>
            <person name="Lipzen A."/>
            <person name="Yan J."/>
            <person name="Wang M."/>
            <person name="Ng V."/>
            <person name="Grigoriev I.V."/>
            <person name="Spatafora J.W."/>
            <person name="Magnuson J.K."/>
            <person name="Baker S.E."/>
            <person name="Pomraning K.R."/>
        </authorList>
    </citation>
    <scope>NUCLEOTIDE SEQUENCE [LARGE SCALE GENOMIC DNA]</scope>
    <source>
        <strain evidence="2">CBS 7786</strain>
    </source>
</reference>
<proteinExistence type="predicted"/>
<evidence type="ECO:0000313" key="1">
    <source>
        <dbReference type="EMBL" id="KAK9236495.1"/>
    </source>
</evidence>
<name>A0ACC3SYX6_LIPKO</name>
<dbReference type="Proteomes" id="UP001433508">
    <property type="component" value="Unassembled WGS sequence"/>
</dbReference>
<organism evidence="1 2">
    <name type="scientific">Lipomyces kononenkoae</name>
    <name type="common">Yeast</name>
    <dbReference type="NCBI Taxonomy" id="34357"/>
    <lineage>
        <taxon>Eukaryota</taxon>
        <taxon>Fungi</taxon>
        <taxon>Dikarya</taxon>
        <taxon>Ascomycota</taxon>
        <taxon>Saccharomycotina</taxon>
        <taxon>Lipomycetes</taxon>
        <taxon>Lipomycetales</taxon>
        <taxon>Lipomycetaceae</taxon>
        <taxon>Lipomyces</taxon>
    </lineage>
</organism>
<comment type="caution">
    <text evidence="1">The sequence shown here is derived from an EMBL/GenBank/DDBJ whole genome shotgun (WGS) entry which is preliminary data.</text>
</comment>
<evidence type="ECO:0000313" key="2">
    <source>
        <dbReference type="Proteomes" id="UP001433508"/>
    </source>
</evidence>
<protein>
    <submittedName>
        <fullName evidence="1">WD40-repeat-containing domain protein</fullName>
    </submittedName>
</protein>
<sequence>MEPVLALRPADDISGYRQQAQLERHNALRRRDREVNLTKRLPKINKKDEAWIRELVKPPSLDDLRPQLATEQWQVPDPSCHLTCISSHQCLPLVAVGSGGHEKNLFIYEMTTSRGATQICHRQTVSLPHIYSLSWAPLGRFSSNTVIASGHRNGVVHLVSLPDSANPFPARILRKYSHIESLRASVGPSSRISHLEFTSAVWACVPDSSLVTLCDESLYLWDLSRNDRPLMSQKIATVNGFHASPFRDGIVALHGAFGIALHDVRTKSRGLLRPKVANHSESTAVKWSPYNSNWVASAHEDSRIRVWDIRAAQPFAELCGHSDIINTVS</sequence>
<keyword evidence="2" id="KW-1185">Reference proteome</keyword>
<dbReference type="EMBL" id="MU971386">
    <property type="protein sequence ID" value="KAK9236495.1"/>
    <property type="molecule type" value="Genomic_DNA"/>
</dbReference>
<accession>A0ACC3SYX6</accession>
<gene>
    <name evidence="1" type="ORF">V1525DRAFT_213492</name>
</gene>